<evidence type="ECO:0000313" key="3">
    <source>
        <dbReference type="Proteomes" id="UP001431783"/>
    </source>
</evidence>
<accession>A0AAW1V542</accession>
<proteinExistence type="predicted"/>
<feature type="signal peptide" evidence="1">
    <location>
        <begin position="1"/>
        <end position="19"/>
    </location>
</feature>
<reference evidence="2 3" key="1">
    <citation type="submission" date="2023-03" db="EMBL/GenBank/DDBJ databases">
        <title>Genome insight into feeding habits of ladybird beetles.</title>
        <authorList>
            <person name="Li H.-S."/>
            <person name="Huang Y.-H."/>
            <person name="Pang H."/>
        </authorList>
    </citation>
    <scope>NUCLEOTIDE SEQUENCE [LARGE SCALE GENOMIC DNA]</scope>
    <source>
        <strain evidence="2">SYSU_2023b</strain>
        <tissue evidence="2">Whole body</tissue>
    </source>
</reference>
<keyword evidence="3" id="KW-1185">Reference proteome</keyword>
<evidence type="ECO:0000313" key="2">
    <source>
        <dbReference type="EMBL" id="KAK9887285.1"/>
    </source>
</evidence>
<feature type="chain" id="PRO_5043452635" evidence="1">
    <location>
        <begin position="20"/>
        <end position="136"/>
    </location>
</feature>
<comment type="caution">
    <text evidence="2">The sequence shown here is derived from an EMBL/GenBank/DDBJ whole genome shotgun (WGS) entry which is preliminary data.</text>
</comment>
<sequence length="136" mass="15790">MYSLKFIIVLIAVVVILEAKEEKNQDKEIFKKCAEANDLDSTKMKEMWKMYVSENKSGKSGGSIPKQFLCAHKCILEEKGFLSKTTLDIEKIKKSELLKQLIKEENVDAYLKCMKPIKIKKCEDLAEVFECHKKYF</sequence>
<name>A0AAW1V542_9CUCU</name>
<dbReference type="Proteomes" id="UP001431783">
    <property type="component" value="Unassembled WGS sequence"/>
</dbReference>
<dbReference type="AlphaFoldDB" id="A0AAW1V542"/>
<dbReference type="GO" id="GO:0005549">
    <property type="term" value="F:odorant binding"/>
    <property type="evidence" value="ECO:0007669"/>
    <property type="project" value="InterPro"/>
</dbReference>
<organism evidence="2 3">
    <name type="scientific">Henosepilachna vigintioctopunctata</name>
    <dbReference type="NCBI Taxonomy" id="420089"/>
    <lineage>
        <taxon>Eukaryota</taxon>
        <taxon>Metazoa</taxon>
        <taxon>Ecdysozoa</taxon>
        <taxon>Arthropoda</taxon>
        <taxon>Hexapoda</taxon>
        <taxon>Insecta</taxon>
        <taxon>Pterygota</taxon>
        <taxon>Neoptera</taxon>
        <taxon>Endopterygota</taxon>
        <taxon>Coleoptera</taxon>
        <taxon>Polyphaga</taxon>
        <taxon>Cucujiformia</taxon>
        <taxon>Coccinelloidea</taxon>
        <taxon>Coccinellidae</taxon>
        <taxon>Epilachninae</taxon>
        <taxon>Epilachnini</taxon>
        <taxon>Henosepilachna</taxon>
    </lineage>
</organism>
<evidence type="ECO:0000256" key="1">
    <source>
        <dbReference type="SAM" id="SignalP"/>
    </source>
</evidence>
<dbReference type="Gene3D" id="1.10.238.20">
    <property type="entry name" value="Pheromone/general odorant binding protein domain"/>
    <property type="match status" value="1"/>
</dbReference>
<dbReference type="EMBL" id="JARQZJ010000107">
    <property type="protein sequence ID" value="KAK9887285.1"/>
    <property type="molecule type" value="Genomic_DNA"/>
</dbReference>
<dbReference type="SUPFAM" id="SSF47565">
    <property type="entry name" value="Insect pheromone/odorant-binding proteins"/>
    <property type="match status" value="1"/>
</dbReference>
<dbReference type="InterPro" id="IPR036728">
    <property type="entry name" value="PBP_GOBP_sf"/>
</dbReference>
<protein>
    <submittedName>
        <fullName evidence="2">Uncharacterized protein</fullName>
    </submittedName>
</protein>
<keyword evidence="1" id="KW-0732">Signal</keyword>
<gene>
    <name evidence="2" type="ORF">WA026_021594</name>
</gene>